<organism evidence="1 2">
    <name type="scientific">Streblomastix strix</name>
    <dbReference type="NCBI Taxonomy" id="222440"/>
    <lineage>
        <taxon>Eukaryota</taxon>
        <taxon>Metamonada</taxon>
        <taxon>Preaxostyla</taxon>
        <taxon>Oxymonadida</taxon>
        <taxon>Streblomastigidae</taxon>
        <taxon>Streblomastix</taxon>
    </lineage>
</organism>
<reference evidence="1 2" key="1">
    <citation type="submission" date="2019-03" db="EMBL/GenBank/DDBJ databases">
        <title>Single cell metagenomics reveals metabolic interactions within the superorganism composed of flagellate Streblomastix strix and complex community of Bacteroidetes bacteria on its surface.</title>
        <authorList>
            <person name="Treitli S.C."/>
            <person name="Kolisko M."/>
            <person name="Husnik F."/>
            <person name="Keeling P."/>
            <person name="Hampl V."/>
        </authorList>
    </citation>
    <scope>NUCLEOTIDE SEQUENCE [LARGE SCALE GENOMIC DNA]</scope>
    <source>
        <strain evidence="1">ST1C</strain>
    </source>
</reference>
<comment type="caution">
    <text evidence="1">The sequence shown here is derived from an EMBL/GenBank/DDBJ whole genome shotgun (WGS) entry which is preliminary data.</text>
</comment>
<name>A0A5J4TUH5_9EUKA</name>
<evidence type="ECO:0000313" key="2">
    <source>
        <dbReference type="Proteomes" id="UP000324800"/>
    </source>
</evidence>
<accession>A0A5J4TUH5</accession>
<dbReference type="AlphaFoldDB" id="A0A5J4TUH5"/>
<sequence length="169" mass="19679">MESSTNTRFVRIINNETVATIRNSKQKKDLRAQWIYTFANTWKNEILVVHSTIPILSRITSNLNNEITIAIVIAPWWPGQPWFTSLMNQSSTYLILGQSSQCLIKGQNMENPKSFLPLGKITVFILDQEWKKDESSQPRYQTVQDFLEELINQQSLDRESRLKNITFTQ</sequence>
<protein>
    <submittedName>
        <fullName evidence="1">Uncharacterized protein</fullName>
    </submittedName>
</protein>
<dbReference type="Proteomes" id="UP000324800">
    <property type="component" value="Unassembled WGS sequence"/>
</dbReference>
<evidence type="ECO:0000313" key="1">
    <source>
        <dbReference type="EMBL" id="KAA6361055.1"/>
    </source>
</evidence>
<gene>
    <name evidence="1" type="ORF">EZS28_043418</name>
</gene>
<dbReference type="EMBL" id="SNRW01026080">
    <property type="protein sequence ID" value="KAA6361055.1"/>
    <property type="molecule type" value="Genomic_DNA"/>
</dbReference>
<proteinExistence type="predicted"/>